<evidence type="ECO:0000313" key="9">
    <source>
        <dbReference type="EMBL" id="NCD69547.1"/>
    </source>
</evidence>
<feature type="transmembrane region" description="Helical" evidence="7">
    <location>
        <begin position="12"/>
        <end position="33"/>
    </location>
</feature>
<evidence type="ECO:0000256" key="4">
    <source>
        <dbReference type="ARBA" id="ARBA00022692"/>
    </source>
</evidence>
<dbReference type="RefSeq" id="WP_166585510.1">
    <property type="nucleotide sequence ID" value="NZ_WWEO01000041.1"/>
</dbReference>
<dbReference type="InterPro" id="IPR004937">
    <property type="entry name" value="Urea_transporter"/>
</dbReference>
<dbReference type="EMBL" id="WWEO01000041">
    <property type="protein sequence ID" value="NCD69547.1"/>
    <property type="molecule type" value="Genomic_DNA"/>
</dbReference>
<dbReference type="Pfam" id="PF03253">
    <property type="entry name" value="UT"/>
    <property type="match status" value="1"/>
</dbReference>
<proteinExistence type="inferred from homology"/>
<feature type="transmembrane region" description="Helical" evidence="7">
    <location>
        <begin position="92"/>
        <end position="110"/>
    </location>
</feature>
<reference evidence="9" key="2">
    <citation type="submission" date="2020-10" db="EMBL/GenBank/DDBJ databases">
        <title>Mucilaginibacter sp. nov., isolated from soil.</title>
        <authorList>
            <person name="Jeon C.O."/>
        </authorList>
    </citation>
    <scope>NUCLEOTIDE SEQUENCE</scope>
    <source>
        <strain evidence="9">R11</strain>
    </source>
</reference>
<dbReference type="CDD" id="cd12797">
    <property type="entry name" value="M23_peptidase"/>
    <property type="match status" value="1"/>
</dbReference>
<name>A0A966DTP1_9SPHI</name>
<dbReference type="GO" id="GO:0005886">
    <property type="term" value="C:plasma membrane"/>
    <property type="evidence" value="ECO:0007669"/>
    <property type="project" value="UniProtKB-SubCell"/>
</dbReference>
<organism evidence="9 10">
    <name type="scientific">Mucilaginibacter agri</name>
    <dbReference type="NCBI Taxonomy" id="2695265"/>
    <lineage>
        <taxon>Bacteria</taxon>
        <taxon>Pseudomonadati</taxon>
        <taxon>Bacteroidota</taxon>
        <taxon>Sphingobacteriia</taxon>
        <taxon>Sphingobacteriales</taxon>
        <taxon>Sphingobacteriaceae</taxon>
        <taxon>Mucilaginibacter</taxon>
    </lineage>
</organism>
<dbReference type="Pfam" id="PF01551">
    <property type="entry name" value="Peptidase_M23"/>
    <property type="match status" value="1"/>
</dbReference>
<gene>
    <name evidence="9" type="ORF">GSY63_09285</name>
</gene>
<dbReference type="PANTHER" id="PTHR10464:SF4">
    <property type="entry name" value="UREA TRANSPORTER"/>
    <property type="match status" value="1"/>
</dbReference>
<feature type="transmembrane region" description="Helical" evidence="7">
    <location>
        <begin position="238"/>
        <end position="257"/>
    </location>
</feature>
<keyword evidence="5 7" id="KW-1133">Transmembrane helix</keyword>
<dbReference type="Proteomes" id="UP000638732">
    <property type="component" value="Unassembled WGS sequence"/>
</dbReference>
<protein>
    <submittedName>
        <fullName evidence="9">Peptidoglycan DD-metalloendopeptidase family protein</fullName>
    </submittedName>
</protein>
<dbReference type="GO" id="GO:0015204">
    <property type="term" value="F:urea transmembrane transporter activity"/>
    <property type="evidence" value="ECO:0007669"/>
    <property type="project" value="InterPro"/>
</dbReference>
<evidence type="ECO:0000256" key="2">
    <source>
        <dbReference type="ARBA" id="ARBA00005914"/>
    </source>
</evidence>
<feature type="domain" description="M23ase beta-sheet core" evidence="8">
    <location>
        <begin position="403"/>
        <end position="492"/>
    </location>
</feature>
<dbReference type="PANTHER" id="PTHR10464">
    <property type="entry name" value="UREA TRANSPORTER"/>
    <property type="match status" value="1"/>
</dbReference>
<dbReference type="SUPFAM" id="SSF51261">
    <property type="entry name" value="Duplicated hybrid motif"/>
    <property type="match status" value="1"/>
</dbReference>
<evidence type="ECO:0000256" key="7">
    <source>
        <dbReference type="SAM" id="Phobius"/>
    </source>
</evidence>
<evidence type="ECO:0000256" key="1">
    <source>
        <dbReference type="ARBA" id="ARBA00004651"/>
    </source>
</evidence>
<evidence type="ECO:0000313" key="10">
    <source>
        <dbReference type="Proteomes" id="UP000638732"/>
    </source>
</evidence>
<comment type="subcellular location">
    <subcellularLocation>
        <location evidence="1">Cell membrane</location>
        <topology evidence="1">Multi-pass membrane protein</topology>
    </subcellularLocation>
</comment>
<dbReference type="AlphaFoldDB" id="A0A966DTP1"/>
<keyword evidence="6 7" id="KW-0472">Membrane</keyword>
<feature type="transmembrane region" description="Helical" evidence="7">
    <location>
        <begin position="264"/>
        <end position="282"/>
    </location>
</feature>
<accession>A0A966DTP1</accession>
<evidence type="ECO:0000259" key="8">
    <source>
        <dbReference type="Pfam" id="PF01551"/>
    </source>
</evidence>
<feature type="transmembrane region" description="Helical" evidence="7">
    <location>
        <begin position="212"/>
        <end position="232"/>
    </location>
</feature>
<evidence type="ECO:0000256" key="3">
    <source>
        <dbReference type="ARBA" id="ARBA00022475"/>
    </source>
</evidence>
<dbReference type="InterPro" id="IPR029020">
    <property type="entry name" value="Ammonium/urea_transptr"/>
</dbReference>
<sequence length="717" mass="80281">MKLRIPAFIKAIINTYSVLFFSQSSALGVILLLVTFFNIQIGLSGLGCVVFSLLITKAMGYQRDTIQMGIYSFNALLMGIAMGTFYHANALFFLWLGVACLITVITTIILTERLTKLGLPALSLPFVLTFWIILLAANSVFHTGLQQKSSYLLEEIYSGPGSLAGFQGYLSAKSPFYLNLFFRSLSAVLFQNNMLIGILMSIGLLIHSRITFSLLVIGFVVACALNGLTHTYPDGISYYHLGANFMMTTAAIGSFFMIPSWRSYLWAIVCIPVTFILVNAFTGLLGLYYLPVLSLPFCIINLTLLYFLMLRKMPGKMQLTPVQHYSPERNLYQFLNHRDRLNDLKYFNIQLPFMGSWTVSQGYNGCITHKGDWGHALDFVITDDDKNTYQYPGTQPEHFYCFGKPVLACGDGIVENVVDHVEDNPIGKTNIKENWGNTVVIKHATGLYSKVSHLKKNAIKVKPGDAVKQGDLLGYCGNSGHSPEPHLHFQLQATPYIGSKTLAYPLSYYQVSNRSGNPLHSFDVPKEGDILSSPDINNAIKKAFDLQPGYVATIAATNDKLEVIEVYTDELNQSYLYSHDTGASAYFINSGTQFYFTSFYGDKASLLYSFYLAAYKIVFSNHEAVIAQDVYPIQLTGDKIRLWLQDFVAPFYQFIRLNYESHCVPQKTGFAIRSKQFRATKQLMEATIYIGNNGLQGFGIQNNGTTIEAQWTTENLY</sequence>
<comment type="similarity">
    <text evidence="2">Belongs to the urea transporter family.</text>
</comment>
<feature type="transmembrane region" description="Helical" evidence="7">
    <location>
        <begin position="39"/>
        <end position="56"/>
    </location>
</feature>
<dbReference type="Gene3D" id="1.10.3430.10">
    <property type="entry name" value="Ammonium transporter AmtB like domains"/>
    <property type="match status" value="1"/>
</dbReference>
<evidence type="ECO:0000256" key="6">
    <source>
        <dbReference type="ARBA" id="ARBA00023136"/>
    </source>
</evidence>
<dbReference type="InterPro" id="IPR016047">
    <property type="entry name" value="M23ase_b-sheet_dom"/>
</dbReference>
<feature type="transmembrane region" description="Helical" evidence="7">
    <location>
        <begin position="122"/>
        <end position="141"/>
    </location>
</feature>
<feature type="transmembrane region" description="Helical" evidence="7">
    <location>
        <begin position="180"/>
        <end position="205"/>
    </location>
</feature>
<dbReference type="InterPro" id="IPR011055">
    <property type="entry name" value="Dup_hybrid_motif"/>
</dbReference>
<feature type="transmembrane region" description="Helical" evidence="7">
    <location>
        <begin position="288"/>
        <end position="308"/>
    </location>
</feature>
<comment type="caution">
    <text evidence="9">The sequence shown here is derived from an EMBL/GenBank/DDBJ whole genome shotgun (WGS) entry which is preliminary data.</text>
</comment>
<dbReference type="Gene3D" id="2.70.70.10">
    <property type="entry name" value="Glucose Permease (Domain IIA)"/>
    <property type="match status" value="1"/>
</dbReference>
<keyword evidence="10" id="KW-1185">Reference proteome</keyword>
<reference evidence="9" key="1">
    <citation type="submission" date="2020-01" db="EMBL/GenBank/DDBJ databases">
        <authorList>
            <person name="Seo Y.L."/>
        </authorList>
    </citation>
    <scope>NUCLEOTIDE SEQUENCE</scope>
    <source>
        <strain evidence="9">R11</strain>
    </source>
</reference>
<keyword evidence="4 7" id="KW-0812">Transmembrane</keyword>
<keyword evidence="3" id="KW-1003">Cell membrane</keyword>
<evidence type="ECO:0000256" key="5">
    <source>
        <dbReference type="ARBA" id="ARBA00022989"/>
    </source>
</evidence>